<evidence type="ECO:0000256" key="4">
    <source>
        <dbReference type="ARBA" id="ARBA00022692"/>
    </source>
</evidence>
<evidence type="ECO:0000313" key="9">
    <source>
        <dbReference type="Proteomes" id="UP000197032"/>
    </source>
</evidence>
<dbReference type="Pfam" id="PF03916">
    <property type="entry name" value="NrfD"/>
    <property type="match status" value="1"/>
</dbReference>
<reference evidence="9" key="1">
    <citation type="journal article" date="2017" name="Appl. Environ. Microbiol.">
        <title>Genomic analysis of Calderihabitans maritimus KKC1, a thermophilic hydrogenogenic carboxydotrophic bacterium isolated from marine sediment.</title>
        <authorList>
            <person name="Omae K."/>
            <person name="Yoneda Y."/>
            <person name="Fukuyama Y."/>
            <person name="Yoshida T."/>
            <person name="Sako Y."/>
        </authorList>
    </citation>
    <scope>NUCLEOTIDE SEQUENCE [LARGE SCALE GENOMIC DNA]</scope>
    <source>
        <strain evidence="9">KKC1</strain>
    </source>
</reference>
<evidence type="ECO:0000256" key="2">
    <source>
        <dbReference type="ARBA" id="ARBA00008929"/>
    </source>
</evidence>
<comment type="similarity">
    <text evidence="2">Belongs to the NrfD family.</text>
</comment>
<feature type="transmembrane region" description="Helical" evidence="7">
    <location>
        <begin position="92"/>
        <end position="114"/>
    </location>
</feature>
<evidence type="ECO:0000256" key="6">
    <source>
        <dbReference type="ARBA" id="ARBA00023136"/>
    </source>
</evidence>
<dbReference type="AlphaFoldDB" id="A0A1Z5HNY8"/>
<keyword evidence="5 7" id="KW-1133">Transmembrane helix</keyword>
<sequence length="367" mass="40823">MPELNYFFNVEHEVYWGILIPLYFFYTGLSAGSFVISSLGTVFGIEKYKGVAKVGVLMAIVLLIIAPIHLIADLSQPARFLTLLYRVNLQSAMSWGVYLLMLYPLDLLIYAYFLFKKDKTEKDQKLAKLFGTLGVPLALAVHGYTGFILGNVQARALWHTALMPYIFLMSAVVSGTGMLILVIMFTDRFLSPAKTILLERRALLADIGKLLMWFIVADAALLFSHLVVLWYGNEAGATALWYLFEEEAVPFIGIELILGMVVPVLLLAFRRTRENLFTLGLASFLTMVGVLAMRINFVIGGLKIPLSGEEPVRYSVTSFELTTAVVLGAITLVALYALYRMLPIYEEKDKPIRPHAGPSSAVGEGMR</sequence>
<feature type="transmembrane region" description="Helical" evidence="7">
    <location>
        <begin position="210"/>
        <end position="231"/>
    </location>
</feature>
<dbReference type="OrthoDB" id="9768158at2"/>
<feature type="transmembrane region" description="Helical" evidence="7">
    <location>
        <begin position="20"/>
        <end position="42"/>
    </location>
</feature>
<dbReference type="PANTHER" id="PTHR34856">
    <property type="entry name" value="PROTEIN NRFD"/>
    <property type="match status" value="1"/>
</dbReference>
<organism evidence="8 9">
    <name type="scientific">Calderihabitans maritimus</name>
    <dbReference type="NCBI Taxonomy" id="1246530"/>
    <lineage>
        <taxon>Bacteria</taxon>
        <taxon>Bacillati</taxon>
        <taxon>Bacillota</taxon>
        <taxon>Clostridia</taxon>
        <taxon>Neomoorellales</taxon>
        <taxon>Calderihabitantaceae</taxon>
        <taxon>Calderihabitans</taxon>
    </lineage>
</organism>
<comment type="caution">
    <text evidence="8">The sequence shown here is derived from an EMBL/GenBank/DDBJ whole genome shotgun (WGS) entry which is preliminary data.</text>
</comment>
<dbReference type="InterPro" id="IPR005614">
    <property type="entry name" value="NrfD-like"/>
</dbReference>
<protein>
    <submittedName>
        <fullName evidence="8">Oxidoreductase</fullName>
    </submittedName>
</protein>
<evidence type="ECO:0000256" key="7">
    <source>
        <dbReference type="SAM" id="Phobius"/>
    </source>
</evidence>
<evidence type="ECO:0000313" key="8">
    <source>
        <dbReference type="EMBL" id="GAW91246.1"/>
    </source>
</evidence>
<feature type="transmembrane region" description="Helical" evidence="7">
    <location>
        <begin position="54"/>
        <end position="72"/>
    </location>
</feature>
<proteinExistence type="inferred from homology"/>
<dbReference type="InterPro" id="IPR052049">
    <property type="entry name" value="Electron_transfer_protein"/>
</dbReference>
<evidence type="ECO:0000256" key="5">
    <source>
        <dbReference type="ARBA" id="ARBA00022989"/>
    </source>
</evidence>
<keyword evidence="9" id="KW-1185">Reference proteome</keyword>
<feature type="transmembrane region" description="Helical" evidence="7">
    <location>
        <begin position="319"/>
        <end position="339"/>
    </location>
</feature>
<evidence type="ECO:0000256" key="1">
    <source>
        <dbReference type="ARBA" id="ARBA00004651"/>
    </source>
</evidence>
<name>A0A1Z5HNY8_9FIRM</name>
<comment type="subcellular location">
    <subcellularLocation>
        <location evidence="1">Cell membrane</location>
        <topology evidence="1">Multi-pass membrane protein</topology>
    </subcellularLocation>
</comment>
<dbReference type="EMBL" id="BDGJ01000010">
    <property type="protein sequence ID" value="GAW91246.1"/>
    <property type="molecule type" value="Genomic_DNA"/>
</dbReference>
<keyword evidence="6 7" id="KW-0472">Membrane</keyword>
<evidence type="ECO:0000256" key="3">
    <source>
        <dbReference type="ARBA" id="ARBA00022475"/>
    </source>
</evidence>
<feature type="transmembrane region" description="Helical" evidence="7">
    <location>
        <begin position="251"/>
        <end position="269"/>
    </location>
</feature>
<feature type="transmembrane region" description="Helical" evidence="7">
    <location>
        <begin position="165"/>
        <end position="190"/>
    </location>
</feature>
<gene>
    <name evidence="8" type="ORF">KKC1_04080</name>
</gene>
<dbReference type="PANTHER" id="PTHR34856:SF2">
    <property type="entry name" value="PROTEIN NRFD"/>
    <property type="match status" value="1"/>
</dbReference>
<feature type="transmembrane region" description="Helical" evidence="7">
    <location>
        <begin position="276"/>
        <end position="299"/>
    </location>
</feature>
<dbReference type="RefSeq" id="WP_088552813.1">
    <property type="nucleotide sequence ID" value="NZ_BDGJ01000010.1"/>
</dbReference>
<dbReference type="GO" id="GO:0005886">
    <property type="term" value="C:plasma membrane"/>
    <property type="evidence" value="ECO:0007669"/>
    <property type="project" value="UniProtKB-SubCell"/>
</dbReference>
<keyword evidence="3" id="KW-1003">Cell membrane</keyword>
<keyword evidence="4 7" id="KW-0812">Transmembrane</keyword>
<feature type="transmembrane region" description="Helical" evidence="7">
    <location>
        <begin position="126"/>
        <end position="145"/>
    </location>
</feature>
<dbReference type="Gene3D" id="1.20.1630.10">
    <property type="entry name" value="Formate dehydrogenase/DMSO reductase domain"/>
    <property type="match status" value="1"/>
</dbReference>
<accession>A0A1Z5HNY8</accession>
<dbReference type="Proteomes" id="UP000197032">
    <property type="component" value="Unassembled WGS sequence"/>
</dbReference>